<proteinExistence type="inferred from homology"/>
<evidence type="ECO:0000313" key="10">
    <source>
        <dbReference type="Proteomes" id="UP000324324"/>
    </source>
</evidence>
<evidence type="ECO:0000259" key="8">
    <source>
        <dbReference type="SMART" id="SM00833"/>
    </source>
</evidence>
<keyword evidence="10" id="KW-1185">Reference proteome</keyword>
<dbReference type="SMART" id="SM00833">
    <property type="entry name" value="CobW_C"/>
    <property type="match status" value="1"/>
</dbReference>
<organism evidence="9 10">
    <name type="scientific">Cupriavidus cauae</name>
    <dbReference type="NCBI Taxonomy" id="2608999"/>
    <lineage>
        <taxon>Bacteria</taxon>
        <taxon>Pseudomonadati</taxon>
        <taxon>Pseudomonadota</taxon>
        <taxon>Betaproteobacteria</taxon>
        <taxon>Burkholderiales</taxon>
        <taxon>Burkholderiaceae</taxon>
        <taxon>Cupriavidus</taxon>
    </lineage>
</organism>
<dbReference type="PANTHER" id="PTHR13748:SF62">
    <property type="entry name" value="COBW DOMAIN-CONTAINING PROTEIN"/>
    <property type="match status" value="1"/>
</dbReference>
<dbReference type="CDD" id="cd03112">
    <property type="entry name" value="CobW-like"/>
    <property type="match status" value="1"/>
</dbReference>
<evidence type="ECO:0000256" key="1">
    <source>
        <dbReference type="ARBA" id="ARBA00022741"/>
    </source>
</evidence>
<comment type="catalytic activity">
    <reaction evidence="6">
        <text>GTP + H2O = GDP + phosphate + H(+)</text>
        <dbReference type="Rhea" id="RHEA:19669"/>
        <dbReference type="ChEBI" id="CHEBI:15377"/>
        <dbReference type="ChEBI" id="CHEBI:15378"/>
        <dbReference type="ChEBI" id="CHEBI:37565"/>
        <dbReference type="ChEBI" id="CHEBI:43474"/>
        <dbReference type="ChEBI" id="CHEBI:58189"/>
    </reaction>
    <physiologicalReaction direction="left-to-right" evidence="6">
        <dbReference type="Rhea" id="RHEA:19670"/>
    </physiologicalReaction>
</comment>
<reference evidence="9 10" key="1">
    <citation type="submission" date="2019-09" db="EMBL/GenBank/DDBJ databases">
        <title>Isolation of a novel species in the genus Cupriavidus from patients with sepsis using whole genome sequencing.</title>
        <authorList>
            <person name="Kweon O.J."/>
            <person name="Lee M.-K."/>
        </authorList>
    </citation>
    <scope>NUCLEOTIDE SEQUENCE [LARGE SCALE GENOMIC DNA]</scope>
    <source>
        <strain evidence="9 10">MKL-01</strain>
    </source>
</reference>
<dbReference type="GO" id="GO:0005737">
    <property type="term" value="C:cytoplasm"/>
    <property type="evidence" value="ECO:0007669"/>
    <property type="project" value="TreeGrafter"/>
</dbReference>
<dbReference type="InterPro" id="IPR027417">
    <property type="entry name" value="P-loop_NTPase"/>
</dbReference>
<evidence type="ECO:0000256" key="3">
    <source>
        <dbReference type="ARBA" id="ARBA00023186"/>
    </source>
</evidence>
<dbReference type="AlphaFoldDB" id="A0A5M8AUN1"/>
<gene>
    <name evidence="9" type="ORF">F1599_09995</name>
</gene>
<evidence type="ECO:0000256" key="6">
    <source>
        <dbReference type="ARBA" id="ARBA00049117"/>
    </source>
</evidence>
<keyword evidence="2" id="KW-0378">Hydrolase</keyword>
<dbReference type="InterPro" id="IPR036627">
    <property type="entry name" value="CobW-likC_sf"/>
</dbReference>
<dbReference type="InterPro" id="IPR003495">
    <property type="entry name" value="CobW/HypB/UreG_nucleotide-bd"/>
</dbReference>
<evidence type="ECO:0000256" key="4">
    <source>
        <dbReference type="ARBA" id="ARBA00034320"/>
    </source>
</evidence>
<dbReference type="Gene3D" id="3.30.1220.10">
    <property type="entry name" value="CobW-like, C-terminal domain"/>
    <property type="match status" value="1"/>
</dbReference>
<dbReference type="GO" id="GO:0016787">
    <property type="term" value="F:hydrolase activity"/>
    <property type="evidence" value="ECO:0007669"/>
    <property type="project" value="UniProtKB-KW"/>
</dbReference>
<dbReference type="SUPFAM" id="SSF52540">
    <property type="entry name" value="P-loop containing nucleoside triphosphate hydrolases"/>
    <property type="match status" value="1"/>
</dbReference>
<dbReference type="Gene3D" id="3.40.50.300">
    <property type="entry name" value="P-loop containing nucleotide triphosphate hydrolases"/>
    <property type="match status" value="1"/>
</dbReference>
<comment type="function">
    <text evidence="5">Zinc chaperone that directly transfers zinc cofactor to target proteins, thereby activating them. Zinc is transferred from the CXCC motif in the GTPase domain to the zinc binding site in target proteins in a process requiring GTP hydrolysis.</text>
</comment>
<dbReference type="Proteomes" id="UP000324324">
    <property type="component" value="Unassembled WGS sequence"/>
</dbReference>
<dbReference type="PANTHER" id="PTHR13748">
    <property type="entry name" value="COBW-RELATED"/>
    <property type="match status" value="1"/>
</dbReference>
<sequence>MNAPPPIPLVVVGGYLGAGKTTLLNRLLAHARGRRIAVLVNDFGEINIDAALIRARSDDVIQLENGCICCSIGGRLADALLAIAARAERPDLLVIEASGVSDPQRIAQIGLLDPAFRLNAVVVAVDVAGVTDALRDPLVGDMVRRQIAGASVLALTKADLADAATVSAVVASVGELAPRAAVLTARHGDLPLSVYLDRLDHLDPQDAGPPLAPTVGPAPTGPTAPTAPNARTASGVLLSRGSRHWTRPDALHAGILTFSYRTDRAFDKAALRQALKTLPVRLLRAKGLVAFDGDPRAHAVHLVAGRMRVEPAGHAPQDGSALVFIGPFDAADKDTVRGCLDAALA</sequence>
<dbReference type="RefSeq" id="WP_150082942.1">
    <property type="nucleotide sequence ID" value="NZ_VWRN01000029.1"/>
</dbReference>
<evidence type="ECO:0000256" key="5">
    <source>
        <dbReference type="ARBA" id="ARBA00045658"/>
    </source>
</evidence>
<keyword evidence="1" id="KW-0547">Nucleotide-binding</keyword>
<protein>
    <submittedName>
        <fullName evidence="9">GTP-binding protein</fullName>
    </submittedName>
</protein>
<dbReference type="EMBL" id="VWRN01000029">
    <property type="protein sequence ID" value="KAA6125841.1"/>
    <property type="molecule type" value="Genomic_DNA"/>
</dbReference>
<dbReference type="InterPro" id="IPR051316">
    <property type="entry name" value="Zinc-reg_GTPase_activator"/>
</dbReference>
<feature type="region of interest" description="Disordered" evidence="7">
    <location>
        <begin position="206"/>
        <end position="230"/>
    </location>
</feature>
<comment type="caution">
    <text evidence="9">The sequence shown here is derived from an EMBL/GenBank/DDBJ whole genome shotgun (WGS) entry which is preliminary data.</text>
</comment>
<dbReference type="Pfam" id="PF07683">
    <property type="entry name" value="CobW_C"/>
    <property type="match status" value="1"/>
</dbReference>
<evidence type="ECO:0000256" key="7">
    <source>
        <dbReference type="SAM" id="MobiDB-lite"/>
    </source>
</evidence>
<feature type="domain" description="CobW C-terminal" evidence="8">
    <location>
        <begin position="255"/>
        <end position="344"/>
    </location>
</feature>
<keyword evidence="3" id="KW-0143">Chaperone</keyword>
<dbReference type="SUPFAM" id="SSF90002">
    <property type="entry name" value="Hypothetical protein YjiA, C-terminal domain"/>
    <property type="match status" value="1"/>
</dbReference>
<dbReference type="InterPro" id="IPR011629">
    <property type="entry name" value="CobW-like_C"/>
</dbReference>
<name>A0A5M8AUN1_9BURK</name>
<accession>A0A5M8AUN1</accession>
<evidence type="ECO:0000256" key="2">
    <source>
        <dbReference type="ARBA" id="ARBA00022801"/>
    </source>
</evidence>
<dbReference type="Pfam" id="PF02492">
    <property type="entry name" value="cobW"/>
    <property type="match status" value="1"/>
</dbReference>
<evidence type="ECO:0000313" key="9">
    <source>
        <dbReference type="EMBL" id="KAA6125841.1"/>
    </source>
</evidence>
<comment type="similarity">
    <text evidence="4">Belongs to the SIMIBI class G3E GTPase family. ZNG1 subfamily.</text>
</comment>
<feature type="compositionally biased region" description="Low complexity" evidence="7">
    <location>
        <begin position="213"/>
        <end position="230"/>
    </location>
</feature>
<dbReference type="GO" id="GO:0000166">
    <property type="term" value="F:nucleotide binding"/>
    <property type="evidence" value="ECO:0007669"/>
    <property type="project" value="UniProtKB-KW"/>
</dbReference>